<accession>A0A382IM08</accession>
<evidence type="ECO:0000313" key="2">
    <source>
        <dbReference type="EMBL" id="SVC00292.1"/>
    </source>
</evidence>
<gene>
    <name evidence="2" type="ORF">METZ01_LOCUS253146</name>
</gene>
<feature type="non-terminal residue" evidence="2">
    <location>
        <position position="173"/>
    </location>
</feature>
<dbReference type="EMBL" id="UINC01068033">
    <property type="protein sequence ID" value="SVC00292.1"/>
    <property type="molecule type" value="Genomic_DNA"/>
</dbReference>
<proteinExistence type="predicted"/>
<feature type="transmembrane region" description="Helical" evidence="1">
    <location>
        <begin position="63"/>
        <end position="84"/>
    </location>
</feature>
<sequence length="173" mass="19015">MSRSGMDAPSKQKRTETGRLLNIFRRYFLPGFVFQSVVIAGGYGTGRELAEFFLGYGPRGGLMAMILVSMTFWSLVCAVAYEFARTFQAFDYRTFCRHLLGRGWVVFEITYSVMLIVVLAVVASAAGSILQETFGLPYIVGVVGIMTAIGLLVFEGTGAIERVLAGWSFVLYG</sequence>
<keyword evidence="1" id="KW-0472">Membrane</keyword>
<feature type="transmembrane region" description="Helical" evidence="1">
    <location>
        <begin position="136"/>
        <end position="154"/>
    </location>
</feature>
<keyword evidence="1" id="KW-0812">Transmembrane</keyword>
<dbReference type="AlphaFoldDB" id="A0A382IM08"/>
<name>A0A382IM08_9ZZZZ</name>
<evidence type="ECO:0000256" key="1">
    <source>
        <dbReference type="SAM" id="Phobius"/>
    </source>
</evidence>
<dbReference type="PANTHER" id="PTHR37814:SF1">
    <property type="entry name" value="MEMBRANE PROTEIN"/>
    <property type="match status" value="1"/>
</dbReference>
<feature type="transmembrane region" description="Helical" evidence="1">
    <location>
        <begin position="105"/>
        <end position="130"/>
    </location>
</feature>
<organism evidence="2">
    <name type="scientific">marine metagenome</name>
    <dbReference type="NCBI Taxonomy" id="408172"/>
    <lineage>
        <taxon>unclassified sequences</taxon>
        <taxon>metagenomes</taxon>
        <taxon>ecological metagenomes</taxon>
    </lineage>
</organism>
<keyword evidence="1" id="KW-1133">Transmembrane helix</keyword>
<protein>
    <submittedName>
        <fullName evidence="2">Uncharacterized protein</fullName>
    </submittedName>
</protein>
<dbReference type="PANTHER" id="PTHR37814">
    <property type="entry name" value="CONSERVED MEMBRANE PROTEIN"/>
    <property type="match status" value="1"/>
</dbReference>
<reference evidence="2" key="1">
    <citation type="submission" date="2018-05" db="EMBL/GenBank/DDBJ databases">
        <authorList>
            <person name="Lanie J.A."/>
            <person name="Ng W.-L."/>
            <person name="Kazmierczak K.M."/>
            <person name="Andrzejewski T.M."/>
            <person name="Davidsen T.M."/>
            <person name="Wayne K.J."/>
            <person name="Tettelin H."/>
            <person name="Glass J.I."/>
            <person name="Rusch D."/>
            <person name="Podicherti R."/>
            <person name="Tsui H.-C.T."/>
            <person name="Winkler M.E."/>
        </authorList>
    </citation>
    <scope>NUCLEOTIDE SEQUENCE</scope>
</reference>
<feature type="transmembrane region" description="Helical" evidence="1">
    <location>
        <begin position="20"/>
        <end position="43"/>
    </location>
</feature>
<dbReference type="InterPro" id="IPR038728">
    <property type="entry name" value="YkvI-like"/>
</dbReference>